<sequence>MLEPSHGFGVLINDAVLFDSCSRDAALQFAAKSKAKPSIGVVGVAGNEHHSGGFGLYKIPVVNPPLDVELVVLGVRYKVFKERGENILYVDGVVVSPCGLFSVPYHKLSQRGVKARCFVGGLGGTSYSPYLLHRVAAELRLLGVRCVVAMHTAPQLAKELEKKFNVYRLGAGASLEV</sequence>
<protein>
    <submittedName>
        <fullName evidence="1">Uncharacterized protein</fullName>
    </submittedName>
</protein>
<proteinExistence type="predicted"/>
<dbReference type="EMBL" id="CP003098">
    <property type="protein sequence ID" value="AET31522.1"/>
    <property type="molecule type" value="Genomic_DNA"/>
</dbReference>
<evidence type="ECO:0000313" key="1">
    <source>
        <dbReference type="EMBL" id="AET31522.1"/>
    </source>
</evidence>
<dbReference type="AlphaFoldDB" id="G7VDU0"/>
<gene>
    <name evidence="1" type="ORF">P186_0053</name>
</gene>
<evidence type="ECO:0000313" key="2">
    <source>
        <dbReference type="Proteomes" id="UP000005867"/>
    </source>
</evidence>
<name>G7VDU0_9CREN</name>
<organism evidence="1 2">
    <name type="scientific">Pyrobaculum ferrireducens</name>
    <dbReference type="NCBI Taxonomy" id="1104324"/>
    <lineage>
        <taxon>Archaea</taxon>
        <taxon>Thermoproteota</taxon>
        <taxon>Thermoprotei</taxon>
        <taxon>Thermoproteales</taxon>
        <taxon>Thermoproteaceae</taxon>
        <taxon>Pyrobaculum</taxon>
    </lineage>
</organism>
<accession>G7VDU0</accession>
<dbReference type="HOGENOM" id="CLU_1514675_0_0_2"/>
<dbReference type="Proteomes" id="UP000005867">
    <property type="component" value="Chromosome"/>
</dbReference>
<dbReference type="STRING" id="1104324.P186_0053"/>
<keyword evidence="2" id="KW-1185">Reference proteome</keyword>
<dbReference type="KEGG" id="pyr:P186_0053"/>
<dbReference type="BioCyc" id="PSP1104324:GJSN-52-MONOMER"/>
<reference evidence="1 2" key="1">
    <citation type="journal article" date="2012" name="J. Bacteriol.">
        <title>Complete genome sequence of strain 1860, a crenarchaeon of the genus pyrobaculum able to grow with various electron acceptors.</title>
        <authorList>
            <person name="Mardanov A.V."/>
            <person name="Gumerov V.M."/>
            <person name="Slobodkina G.B."/>
            <person name="Beletsky A.V."/>
            <person name="Bonch-Osmolovskaya E.A."/>
            <person name="Ravin N.V."/>
            <person name="Skryabin K.G."/>
        </authorList>
    </citation>
    <scope>NUCLEOTIDE SEQUENCE [LARGE SCALE GENOMIC DNA]</scope>
    <source>
        <strain evidence="1 2">1860</strain>
    </source>
</reference>
<dbReference type="eggNOG" id="arCOG00503">
    <property type="taxonomic scope" value="Archaea"/>
</dbReference>